<evidence type="ECO:0008006" key="3">
    <source>
        <dbReference type="Google" id="ProtNLM"/>
    </source>
</evidence>
<organism evidence="2">
    <name type="scientific">Actinoplanes campanulatus</name>
    <dbReference type="NCBI Taxonomy" id="113559"/>
    <lineage>
        <taxon>Bacteria</taxon>
        <taxon>Bacillati</taxon>
        <taxon>Actinomycetota</taxon>
        <taxon>Actinomycetes</taxon>
        <taxon>Micromonosporales</taxon>
        <taxon>Micromonosporaceae</taxon>
        <taxon>Actinoplanes</taxon>
    </lineage>
</organism>
<dbReference type="RefSeq" id="WP_204300098.1">
    <property type="nucleotide sequence ID" value="NZ_BAAAGQ010000017.1"/>
</dbReference>
<feature type="region of interest" description="Disordered" evidence="1">
    <location>
        <begin position="123"/>
        <end position="151"/>
    </location>
</feature>
<sequence length="151" mass="16106">MSPGGDLYRLWRVSDVHLPRIADVFYDANRLLGGAAGGSDAFRVNAPAYPGASVMTSTIGAAWQELRGELQLTMAQVGDTVLDAARGVRTAALVYNETDLANAEDLLKIDTIGGKLGDYLSRSINHDPADAPSNPPLPDSDEYYGTPDRTP</sequence>
<accession>A0ABQ3WV14</accession>
<evidence type="ECO:0000256" key="1">
    <source>
        <dbReference type="SAM" id="MobiDB-lite"/>
    </source>
</evidence>
<dbReference type="EMBL" id="BOMF01000138">
    <property type="protein sequence ID" value="GID50024.1"/>
    <property type="molecule type" value="Genomic_DNA"/>
</dbReference>
<evidence type="ECO:0000313" key="2">
    <source>
        <dbReference type="EMBL" id="GID50024.1"/>
    </source>
</evidence>
<protein>
    <recommendedName>
        <fullName evidence="3">Excreted virulence factor EspC, type VII ESX diderm</fullName>
    </recommendedName>
</protein>
<comment type="caution">
    <text evidence="2">The sequence shown here is derived from an EMBL/GenBank/DDBJ whole genome shotgun (WGS) entry which is preliminary data.</text>
</comment>
<name>A0ABQ3WV14_9ACTN</name>
<proteinExistence type="predicted"/>
<reference evidence="2" key="1">
    <citation type="submission" date="2021-01" db="EMBL/GenBank/DDBJ databases">
        <title>Whole genome shotgun sequence of Actinoplanes capillaceus NBRC 16408.</title>
        <authorList>
            <person name="Komaki H."/>
            <person name="Tamura T."/>
        </authorList>
    </citation>
    <scope>NUCLEOTIDE SEQUENCE [LARGE SCALE GENOMIC DNA]</scope>
    <source>
        <strain evidence="2">NBRC 16408</strain>
    </source>
</reference>
<gene>
    <name evidence="2" type="ORF">Aca07nite_72990</name>
</gene>